<dbReference type="InterPro" id="IPR001870">
    <property type="entry name" value="B30.2/SPRY"/>
</dbReference>
<dbReference type="InterPro" id="IPR003877">
    <property type="entry name" value="SPRY_dom"/>
</dbReference>
<accession>A0A815HJ82</accession>
<dbReference type="Pfam" id="PF00622">
    <property type="entry name" value="SPRY"/>
    <property type="match status" value="1"/>
</dbReference>
<dbReference type="SUPFAM" id="SSF49899">
    <property type="entry name" value="Concanavalin A-like lectins/glucanases"/>
    <property type="match status" value="1"/>
</dbReference>
<proteinExistence type="predicted"/>
<dbReference type="InterPro" id="IPR013320">
    <property type="entry name" value="ConA-like_dom_sf"/>
</dbReference>
<keyword evidence="4" id="KW-1185">Reference proteome</keyword>
<protein>
    <recommendedName>
        <fullName evidence="1">B30.2/SPRY domain-containing protein</fullName>
    </recommendedName>
</protein>
<reference evidence="3" key="1">
    <citation type="submission" date="2021-02" db="EMBL/GenBank/DDBJ databases">
        <authorList>
            <person name="Nowell W R."/>
        </authorList>
    </citation>
    <scope>NUCLEOTIDE SEQUENCE</scope>
</reference>
<dbReference type="Proteomes" id="UP000663870">
    <property type="component" value="Unassembled WGS sequence"/>
</dbReference>
<sequence>MSWIIEESDNASSAINIQGNSVTSCKEGDYGSPIHVLWNEPAEKSGLYYWQIEFSQLDEYGIVSVGLTTQNDFKGGYDLKAMQYNANLTNGIYALVGTFGSSIKQGDTIGILLNLTDSEMKMYLFHNGQPLGLAFHVQAPFTKPLFPVISFYGNGKATIVRSEEIPTSLDRRQEQFKGMEGHWKLIDYPEHKQIFVPDTIIDAYAACPEVFYPNMKVLLKICTILPMITVTTEQTFCVLKLLKTYLRSTMLKIRLHGLAMMYIYRD</sequence>
<dbReference type="SMART" id="SM00449">
    <property type="entry name" value="SPRY"/>
    <property type="match status" value="1"/>
</dbReference>
<name>A0A815HJ82_9BILA</name>
<dbReference type="Gene3D" id="2.60.120.920">
    <property type="match status" value="1"/>
</dbReference>
<evidence type="ECO:0000259" key="1">
    <source>
        <dbReference type="PROSITE" id="PS50188"/>
    </source>
</evidence>
<dbReference type="PROSITE" id="PS50188">
    <property type="entry name" value="B302_SPRY"/>
    <property type="match status" value="1"/>
</dbReference>
<gene>
    <name evidence="3" type="ORF">JXQ802_LOCUS32117</name>
    <name evidence="2" type="ORF">PYM288_LOCUS21096</name>
</gene>
<dbReference type="InterPro" id="IPR043136">
    <property type="entry name" value="B30.2/SPRY_sf"/>
</dbReference>
<feature type="domain" description="B30.2/SPRY" evidence="1">
    <location>
        <begin position="1"/>
        <end position="167"/>
    </location>
</feature>
<dbReference type="CDD" id="cd11709">
    <property type="entry name" value="SPRY"/>
    <property type="match status" value="1"/>
</dbReference>
<dbReference type="Proteomes" id="UP000663854">
    <property type="component" value="Unassembled WGS sequence"/>
</dbReference>
<organism evidence="3 4">
    <name type="scientific">Rotaria sordida</name>
    <dbReference type="NCBI Taxonomy" id="392033"/>
    <lineage>
        <taxon>Eukaryota</taxon>
        <taxon>Metazoa</taxon>
        <taxon>Spiralia</taxon>
        <taxon>Gnathifera</taxon>
        <taxon>Rotifera</taxon>
        <taxon>Eurotatoria</taxon>
        <taxon>Bdelloidea</taxon>
        <taxon>Philodinida</taxon>
        <taxon>Philodinidae</taxon>
        <taxon>Rotaria</taxon>
    </lineage>
</organism>
<comment type="caution">
    <text evidence="3">The sequence shown here is derived from an EMBL/GenBank/DDBJ whole genome shotgun (WGS) entry which is preliminary data.</text>
</comment>
<dbReference type="EMBL" id="CAJNOL010001397">
    <property type="protein sequence ID" value="CAF1351471.1"/>
    <property type="molecule type" value="Genomic_DNA"/>
</dbReference>
<dbReference type="AlphaFoldDB" id="A0A815HJ82"/>
<evidence type="ECO:0000313" key="2">
    <source>
        <dbReference type="EMBL" id="CAF1128718.1"/>
    </source>
</evidence>
<evidence type="ECO:0000313" key="3">
    <source>
        <dbReference type="EMBL" id="CAF1351471.1"/>
    </source>
</evidence>
<evidence type="ECO:0000313" key="4">
    <source>
        <dbReference type="Proteomes" id="UP000663870"/>
    </source>
</evidence>
<dbReference type="EMBL" id="CAJNOH010000811">
    <property type="protein sequence ID" value="CAF1128718.1"/>
    <property type="molecule type" value="Genomic_DNA"/>
</dbReference>